<dbReference type="SUPFAM" id="SSF55729">
    <property type="entry name" value="Acyl-CoA N-acyltransferases (Nat)"/>
    <property type="match status" value="1"/>
</dbReference>
<evidence type="ECO:0000313" key="3">
    <source>
        <dbReference type="Proteomes" id="UP000029431"/>
    </source>
</evidence>
<dbReference type="HOGENOM" id="CLU_050659_1_1_9"/>
<accession>V9W3Z7</accession>
<protein>
    <submittedName>
        <fullName evidence="2">Acetyltransferase</fullName>
    </submittedName>
</protein>
<dbReference type="GO" id="GO:0034069">
    <property type="term" value="F:aminoglycoside N-acetyltransferase activity"/>
    <property type="evidence" value="ECO:0007669"/>
    <property type="project" value="TreeGrafter"/>
</dbReference>
<dbReference type="AlphaFoldDB" id="V9W3Z7"/>
<keyword evidence="2" id="KW-0808">Transferase</keyword>
<dbReference type="PROSITE" id="PS51186">
    <property type="entry name" value="GNAT"/>
    <property type="match status" value="1"/>
</dbReference>
<dbReference type="InterPro" id="IPR000182">
    <property type="entry name" value="GNAT_dom"/>
</dbReference>
<dbReference type="PANTHER" id="PTHR37817">
    <property type="entry name" value="N-ACETYLTRANSFERASE EIS"/>
    <property type="match status" value="1"/>
</dbReference>
<dbReference type="PANTHER" id="PTHR37817:SF1">
    <property type="entry name" value="N-ACETYLTRANSFERASE EIS"/>
    <property type="match status" value="1"/>
</dbReference>
<dbReference type="InterPro" id="IPR051554">
    <property type="entry name" value="Acetyltransferase_Eis"/>
</dbReference>
<keyword evidence="3" id="KW-1185">Reference proteome</keyword>
<gene>
    <name evidence="2" type="ORF">ERIC2_c04940</name>
</gene>
<feature type="domain" description="N-acetyltransferase" evidence="1">
    <location>
        <begin position="26"/>
        <end position="179"/>
    </location>
</feature>
<name>V9W3Z7_9BACL</name>
<dbReference type="Pfam" id="PF17668">
    <property type="entry name" value="Acetyltransf_17"/>
    <property type="match status" value="1"/>
</dbReference>
<dbReference type="Gene3D" id="3.30.1050.10">
    <property type="entry name" value="SCP2 sterol-binding domain"/>
    <property type="match status" value="1"/>
</dbReference>
<dbReference type="SUPFAM" id="SSF55718">
    <property type="entry name" value="SCP-like"/>
    <property type="match status" value="1"/>
</dbReference>
<dbReference type="EMBL" id="CP003355">
    <property type="protein sequence ID" value="AHD04340.1"/>
    <property type="molecule type" value="Genomic_DNA"/>
</dbReference>
<dbReference type="Gene3D" id="3.40.630.30">
    <property type="match status" value="2"/>
</dbReference>
<dbReference type="eggNOG" id="COG4552">
    <property type="taxonomic scope" value="Bacteria"/>
</dbReference>
<dbReference type="Proteomes" id="UP000029431">
    <property type="component" value="Chromosome"/>
</dbReference>
<dbReference type="Pfam" id="PF13527">
    <property type="entry name" value="Acetyltransf_9"/>
    <property type="match status" value="1"/>
</dbReference>
<dbReference type="Pfam" id="PF13530">
    <property type="entry name" value="SCP2_2"/>
    <property type="match status" value="1"/>
</dbReference>
<dbReference type="GO" id="GO:0030649">
    <property type="term" value="P:aminoglycoside antibiotic catabolic process"/>
    <property type="evidence" value="ECO:0007669"/>
    <property type="project" value="TreeGrafter"/>
</dbReference>
<organism evidence="2 3">
    <name type="scientific">Paenibacillus larvae subsp. larvae DSM 25430</name>
    <dbReference type="NCBI Taxonomy" id="697284"/>
    <lineage>
        <taxon>Bacteria</taxon>
        <taxon>Bacillati</taxon>
        <taxon>Bacillota</taxon>
        <taxon>Bacilli</taxon>
        <taxon>Bacillales</taxon>
        <taxon>Paenibacillaceae</taxon>
        <taxon>Paenibacillus</taxon>
    </lineage>
</organism>
<dbReference type="InterPro" id="IPR025559">
    <property type="entry name" value="Eis_dom"/>
</dbReference>
<dbReference type="InterPro" id="IPR041380">
    <property type="entry name" value="Acetyltransf_17"/>
</dbReference>
<reference evidence="2 3" key="1">
    <citation type="journal article" date="2014" name="PLoS ONE">
        <title>How to Kill the Honey Bee Larva: Genomic Potential and Virulence Mechanisms of Paenibacillus larvae.</title>
        <authorList>
            <person name="Djukic M."/>
            <person name="Brzuszkiewicz E."/>
            <person name="Funfhaus A."/>
            <person name="Voss J."/>
            <person name="Gollnow K."/>
            <person name="Poppinga L."/>
            <person name="Liesegang H."/>
            <person name="Garcia-Gonzalez E."/>
            <person name="Genersch E."/>
            <person name="Daniel R."/>
        </authorList>
    </citation>
    <scope>NUCLEOTIDE SEQUENCE [LARGE SCALE GENOMIC DNA]</scope>
    <source>
        <strain evidence="2 3">DSM 25430</strain>
    </source>
</reference>
<dbReference type="CDD" id="cd04301">
    <property type="entry name" value="NAT_SF"/>
    <property type="match status" value="1"/>
</dbReference>
<proteinExistence type="predicted"/>
<sequence length="425" mass="50340">MYLFLIKKDELKESLIMSPQDLKESLEMREVKEKHLEQFNDLMNYVFQITNAEINEIGDKYLLNMKKPLLQACDVLGWFDKDKLVSQIMVYPFQVNIHGKLYKMGGLTGVGTYPEYAGKGLIHSLMKEMLFRMKEKGQTLSYLYPYSIPYYRKKGWEIISDVIDYRVKDTQIPKMSQVPGRTMRVVIDHPDKEQVYARFARRTHGAMIRNALAWDERFRWERSDLSVAIYYNPEGQPTGYIYYKVEEETFFATEMIYLDEEARRGLWNFIRAHISMVYDVKGKIFTNEPLAFLLEDGEIEQKISPYYMGRIVDVQGFLEEFPFQRPVRTDPAIKEIVLHLKDPMLDWNNDTFVLSWNDESRLTVTKESGREDGLSMDIQTLTTMMLSYRRPAYLKKVERIKGPVEMVNWLERLIPNEQPWHADYF</sequence>
<dbReference type="PATRIC" id="fig|697284.3.peg.470"/>
<dbReference type="InterPro" id="IPR036527">
    <property type="entry name" value="SCP2_sterol-bd_dom_sf"/>
</dbReference>
<evidence type="ECO:0000259" key="1">
    <source>
        <dbReference type="PROSITE" id="PS51186"/>
    </source>
</evidence>
<evidence type="ECO:0000313" key="2">
    <source>
        <dbReference type="EMBL" id="AHD04340.1"/>
    </source>
</evidence>
<dbReference type="InterPro" id="IPR016181">
    <property type="entry name" value="Acyl_CoA_acyltransferase"/>
</dbReference>
<dbReference type="KEGG" id="plv:ERIC2_c04940"/>